<evidence type="ECO:0000313" key="7">
    <source>
        <dbReference type="Proteomes" id="UP000463939"/>
    </source>
</evidence>
<evidence type="ECO:0000259" key="3">
    <source>
        <dbReference type="Pfam" id="PF25917"/>
    </source>
</evidence>
<dbReference type="Gene3D" id="2.40.50.100">
    <property type="match status" value="1"/>
</dbReference>
<dbReference type="Pfam" id="PF25917">
    <property type="entry name" value="BSH_RND"/>
    <property type="match status" value="1"/>
</dbReference>
<dbReference type="PANTHER" id="PTHR30469:SF15">
    <property type="entry name" value="HLYD FAMILY OF SECRETION PROTEINS"/>
    <property type="match status" value="1"/>
</dbReference>
<keyword evidence="7" id="KW-1185">Reference proteome</keyword>
<feature type="domain" description="Multidrug resistance protein MdtA-like alpha-helical hairpin" evidence="2">
    <location>
        <begin position="105"/>
        <end position="174"/>
    </location>
</feature>
<dbReference type="GO" id="GO:1990281">
    <property type="term" value="C:efflux pump complex"/>
    <property type="evidence" value="ECO:0007669"/>
    <property type="project" value="TreeGrafter"/>
</dbReference>
<dbReference type="InterPro" id="IPR058624">
    <property type="entry name" value="MdtA-like_HH"/>
</dbReference>
<organism evidence="6 7">
    <name type="scientific">Sulfuriferula nivalis</name>
    <dbReference type="NCBI Taxonomy" id="2675298"/>
    <lineage>
        <taxon>Bacteria</taxon>
        <taxon>Pseudomonadati</taxon>
        <taxon>Pseudomonadota</taxon>
        <taxon>Betaproteobacteria</taxon>
        <taxon>Nitrosomonadales</taxon>
        <taxon>Sulfuricellaceae</taxon>
        <taxon>Sulfuriferula</taxon>
    </lineage>
</organism>
<dbReference type="RefSeq" id="WP_162084076.1">
    <property type="nucleotide sequence ID" value="NZ_AP021881.1"/>
</dbReference>
<dbReference type="Gene3D" id="1.10.287.470">
    <property type="entry name" value="Helix hairpin bin"/>
    <property type="match status" value="1"/>
</dbReference>
<comment type="similarity">
    <text evidence="1">Belongs to the membrane fusion protein (MFP) (TC 8.A.1) family.</text>
</comment>
<sequence>MNHPIAKPLIIAVLSALILTGCGKQPAEPAGTTTANTIKANVISIKTSSAPIIANAPATVVAEQQAEIASRIMGFIREINVEVGQKVSAGQHLFRIDPSDIQGQVSQANAGLAQAQAALADAKNDYERFGTLYKEEAIPKAQWDKIRLQYQVAQQQFAAAKAGLGSAGAQMNYATPTAPFAGVITQKLANVGDLAAPGRPILVMENPAKLLVQTQVPEDIFKHLQIGTPVSLHIDSTNTDITGKVSNLVTAADPMSHTHLVKIALPEGHGLQSGMFIQASFSTGMAAGLNVPASAILNRAGITGVFVVDNQGIAHYRMVRVGDTQNNMTTIQAGLNTGEQIVTSNTDHLESGDKVINTGVGNV</sequence>
<dbReference type="PROSITE" id="PS51257">
    <property type="entry name" value="PROKAR_LIPOPROTEIN"/>
    <property type="match status" value="1"/>
</dbReference>
<evidence type="ECO:0000259" key="2">
    <source>
        <dbReference type="Pfam" id="PF25876"/>
    </source>
</evidence>
<proteinExistence type="inferred from homology"/>
<reference evidence="7" key="1">
    <citation type="submission" date="2019-11" db="EMBL/GenBank/DDBJ databases">
        <title>Isolation and characterization of a novel species in the genus Sulfuriferula.</title>
        <authorList>
            <person name="Mochizuki J."/>
            <person name="Kojima H."/>
            <person name="Fukui M."/>
        </authorList>
    </citation>
    <scope>NUCLEOTIDE SEQUENCE [LARGE SCALE GENOMIC DNA]</scope>
    <source>
        <strain evidence="7">SGTM</strain>
    </source>
</reference>
<gene>
    <name evidence="6" type="ORF">SFSGTM_08170</name>
</gene>
<dbReference type="Pfam" id="PF25954">
    <property type="entry name" value="Beta-barrel_RND_2"/>
    <property type="match status" value="1"/>
</dbReference>
<dbReference type="Proteomes" id="UP000463939">
    <property type="component" value="Chromosome"/>
</dbReference>
<dbReference type="SUPFAM" id="SSF111369">
    <property type="entry name" value="HlyD-like secretion proteins"/>
    <property type="match status" value="1"/>
</dbReference>
<evidence type="ECO:0000259" key="4">
    <source>
        <dbReference type="Pfam" id="PF25954"/>
    </source>
</evidence>
<dbReference type="Pfam" id="PF25876">
    <property type="entry name" value="HH_MFP_RND"/>
    <property type="match status" value="1"/>
</dbReference>
<dbReference type="Pfam" id="PF25989">
    <property type="entry name" value="YknX_C"/>
    <property type="match status" value="1"/>
</dbReference>
<feature type="domain" description="YknX-like C-terminal permuted SH3-like" evidence="5">
    <location>
        <begin position="288"/>
        <end position="356"/>
    </location>
</feature>
<dbReference type="InterPro" id="IPR058792">
    <property type="entry name" value="Beta-barrel_RND_2"/>
</dbReference>
<dbReference type="InterPro" id="IPR058637">
    <property type="entry name" value="YknX-like_C"/>
</dbReference>
<dbReference type="Gene3D" id="2.40.420.20">
    <property type="match status" value="1"/>
</dbReference>
<feature type="domain" description="Multidrug resistance protein MdtA-like barrel-sandwich hybrid" evidence="3">
    <location>
        <begin position="65"/>
        <end position="199"/>
    </location>
</feature>
<evidence type="ECO:0000256" key="1">
    <source>
        <dbReference type="ARBA" id="ARBA00009477"/>
    </source>
</evidence>
<dbReference type="PANTHER" id="PTHR30469">
    <property type="entry name" value="MULTIDRUG RESISTANCE PROTEIN MDTA"/>
    <property type="match status" value="1"/>
</dbReference>
<dbReference type="AlphaFoldDB" id="A0A809REA2"/>
<dbReference type="GO" id="GO:0015562">
    <property type="term" value="F:efflux transmembrane transporter activity"/>
    <property type="evidence" value="ECO:0007669"/>
    <property type="project" value="TreeGrafter"/>
</dbReference>
<dbReference type="InterPro" id="IPR006143">
    <property type="entry name" value="RND_pump_MFP"/>
</dbReference>
<dbReference type="NCBIfam" id="TIGR01730">
    <property type="entry name" value="RND_mfp"/>
    <property type="match status" value="1"/>
</dbReference>
<evidence type="ECO:0000259" key="5">
    <source>
        <dbReference type="Pfam" id="PF25989"/>
    </source>
</evidence>
<dbReference type="Gene3D" id="2.40.30.170">
    <property type="match status" value="1"/>
</dbReference>
<dbReference type="KEGG" id="sniv:SFSGTM_08170"/>
<accession>A0A809REA2</accession>
<protein>
    <submittedName>
        <fullName evidence="6">Acriflavin resistance protein</fullName>
    </submittedName>
</protein>
<dbReference type="EMBL" id="AP021881">
    <property type="protein sequence ID" value="BBP00109.1"/>
    <property type="molecule type" value="Genomic_DNA"/>
</dbReference>
<dbReference type="InterPro" id="IPR058625">
    <property type="entry name" value="MdtA-like_BSH"/>
</dbReference>
<evidence type="ECO:0000313" key="6">
    <source>
        <dbReference type="EMBL" id="BBP00109.1"/>
    </source>
</evidence>
<feature type="domain" description="CusB-like beta-barrel" evidence="4">
    <location>
        <begin position="212"/>
        <end position="283"/>
    </location>
</feature>
<name>A0A809REA2_9PROT</name>